<proteinExistence type="predicted"/>
<keyword evidence="7" id="KW-0472">Membrane</keyword>
<dbReference type="InterPro" id="IPR002327">
    <property type="entry name" value="Cyt_c_1A/1B"/>
</dbReference>
<evidence type="ECO:0000313" key="9">
    <source>
        <dbReference type="EMBL" id="APG06839.1"/>
    </source>
</evidence>
<dbReference type="PANTHER" id="PTHR11961">
    <property type="entry name" value="CYTOCHROME C"/>
    <property type="match status" value="1"/>
</dbReference>
<organism evidence="9 10">
    <name type="scientific">Bradyrhizobium japonicum</name>
    <dbReference type="NCBI Taxonomy" id="375"/>
    <lineage>
        <taxon>Bacteria</taxon>
        <taxon>Pseudomonadati</taxon>
        <taxon>Pseudomonadota</taxon>
        <taxon>Alphaproteobacteria</taxon>
        <taxon>Hyphomicrobiales</taxon>
        <taxon>Nitrobacteraceae</taxon>
        <taxon>Bradyrhizobium</taxon>
    </lineage>
</organism>
<name>A0A1L3F0L9_BRAJP</name>
<keyword evidence="7" id="KW-0812">Transmembrane</keyword>
<evidence type="ECO:0000256" key="2">
    <source>
        <dbReference type="ARBA" id="ARBA00022617"/>
    </source>
</evidence>
<keyword evidence="4" id="KW-0249">Electron transport</keyword>
<accession>A0A1L3F0L9</accession>
<sequence length="137" mass="14746">MNVRSNPVHQQSFASLVLTVSLVLTIVAIVFSTGLAHATGNAARGQTLYKGCADCHSINENAVGPMHKGVVGRKAGSVPGYDYSADLKSSGIVWTEENLDKWLAGPQAMVPETKMFFDVPDARDRADIIAFLKEKAR</sequence>
<evidence type="ECO:0000256" key="4">
    <source>
        <dbReference type="ARBA" id="ARBA00022982"/>
    </source>
</evidence>
<dbReference type="PROSITE" id="PS51007">
    <property type="entry name" value="CYTC"/>
    <property type="match status" value="1"/>
</dbReference>
<gene>
    <name evidence="9" type="ORF">BKD09_00730</name>
</gene>
<dbReference type="InterPro" id="IPR036909">
    <property type="entry name" value="Cyt_c-like_dom_sf"/>
</dbReference>
<evidence type="ECO:0000259" key="8">
    <source>
        <dbReference type="PROSITE" id="PS51007"/>
    </source>
</evidence>
<evidence type="ECO:0000256" key="6">
    <source>
        <dbReference type="PROSITE-ProRule" id="PRU00433"/>
    </source>
</evidence>
<dbReference type="PRINTS" id="PR00604">
    <property type="entry name" value="CYTCHRMECIAB"/>
</dbReference>
<protein>
    <submittedName>
        <fullName evidence="9">Cytochrome C</fullName>
    </submittedName>
</protein>
<dbReference type="Proteomes" id="UP000181962">
    <property type="component" value="Chromosome"/>
</dbReference>
<dbReference type="Gene3D" id="1.10.760.10">
    <property type="entry name" value="Cytochrome c-like domain"/>
    <property type="match status" value="1"/>
</dbReference>
<dbReference type="EMBL" id="CP017637">
    <property type="protein sequence ID" value="APG06839.1"/>
    <property type="molecule type" value="Genomic_DNA"/>
</dbReference>
<evidence type="ECO:0000256" key="1">
    <source>
        <dbReference type="ARBA" id="ARBA00022448"/>
    </source>
</evidence>
<dbReference type="Pfam" id="PF00034">
    <property type="entry name" value="Cytochrom_C"/>
    <property type="match status" value="1"/>
</dbReference>
<dbReference type="GO" id="GO:0046872">
    <property type="term" value="F:metal ion binding"/>
    <property type="evidence" value="ECO:0007669"/>
    <property type="project" value="UniProtKB-KW"/>
</dbReference>
<dbReference type="GO" id="GO:0009055">
    <property type="term" value="F:electron transfer activity"/>
    <property type="evidence" value="ECO:0007669"/>
    <property type="project" value="InterPro"/>
</dbReference>
<evidence type="ECO:0000256" key="7">
    <source>
        <dbReference type="SAM" id="Phobius"/>
    </source>
</evidence>
<evidence type="ECO:0000256" key="5">
    <source>
        <dbReference type="ARBA" id="ARBA00023004"/>
    </source>
</evidence>
<feature type="domain" description="Cytochrome c" evidence="8">
    <location>
        <begin position="40"/>
        <end position="136"/>
    </location>
</feature>
<feature type="transmembrane region" description="Helical" evidence="7">
    <location>
        <begin position="12"/>
        <end position="36"/>
    </location>
</feature>
<dbReference type="OrthoDB" id="9805828at2"/>
<dbReference type="SUPFAM" id="SSF46626">
    <property type="entry name" value="Cytochrome c"/>
    <property type="match status" value="1"/>
</dbReference>
<evidence type="ECO:0000313" key="10">
    <source>
        <dbReference type="Proteomes" id="UP000181962"/>
    </source>
</evidence>
<keyword evidence="5 6" id="KW-0408">Iron</keyword>
<dbReference type="RefSeq" id="WP_081369089.1">
    <property type="nucleotide sequence ID" value="NZ_CP017637.1"/>
</dbReference>
<dbReference type="AlphaFoldDB" id="A0A1L3F0L9"/>
<evidence type="ECO:0000256" key="3">
    <source>
        <dbReference type="ARBA" id="ARBA00022723"/>
    </source>
</evidence>
<dbReference type="InterPro" id="IPR009056">
    <property type="entry name" value="Cyt_c-like_dom"/>
</dbReference>
<keyword evidence="7" id="KW-1133">Transmembrane helix</keyword>
<reference evidence="9 10" key="1">
    <citation type="submission" date="2016-11" db="EMBL/GenBank/DDBJ databases">
        <title>Complete Genome Sequence of Bradyrhizobium sp. strain J5, an isolated from soybean nodule in Hokkaido.</title>
        <authorList>
            <person name="Kanehara K."/>
        </authorList>
    </citation>
    <scope>NUCLEOTIDE SEQUENCE [LARGE SCALE GENOMIC DNA]</scope>
    <source>
        <strain evidence="9 10">J5</strain>
    </source>
</reference>
<keyword evidence="3 6" id="KW-0479">Metal-binding</keyword>
<dbReference type="GO" id="GO:0020037">
    <property type="term" value="F:heme binding"/>
    <property type="evidence" value="ECO:0007669"/>
    <property type="project" value="InterPro"/>
</dbReference>
<keyword evidence="1" id="KW-0813">Transport</keyword>
<keyword evidence="2 6" id="KW-0349">Heme</keyword>